<sequence>MADTATLTLNDVLDRNTILTDVKVETKEDVFRTLAERLFEQGYVSSVDDFLDALHKREEEGATGIGNHIAIPHGRSETVTRNGVAIAILDHEIEWESLDDTGAKLVVMFTVGASGDGANDHLKLLSMFARKMAQQQVVDTLLKAKDADEVIAAFQD</sequence>
<dbReference type="NCBIfam" id="TIGR00848">
    <property type="entry name" value="fruA"/>
    <property type="match status" value="1"/>
</dbReference>
<dbReference type="AlphaFoldDB" id="A0A0L0LR73"/>
<dbReference type="GO" id="GO:0008982">
    <property type="term" value="F:protein-N(PI)-phosphohistidine-sugar phosphotransferase activity"/>
    <property type="evidence" value="ECO:0007669"/>
    <property type="project" value="InterPro"/>
</dbReference>
<reference evidence="6 7" key="1">
    <citation type="submission" date="2017-05" db="EMBL/GenBank/DDBJ databases">
        <title>Comparative genomics and methylome analysis of the gut commensal Bifidobacterium breve.</title>
        <authorList>
            <person name="Bottacini F."/>
            <person name="Morrissey R."/>
            <person name="Roberts R.J."/>
            <person name="James K."/>
            <person name="van Breen J."/>
            <person name="Egan M."/>
            <person name="Lambert J."/>
            <person name="van Limpt K."/>
            <person name="Stanton C."/>
            <person name="Knol J."/>
            <person name="O' Connell Motherway M."/>
            <person name="van Sinderen D."/>
        </authorList>
    </citation>
    <scope>NUCLEOTIDE SEQUENCE [LARGE SCALE GENOMIC DNA]</scope>
    <source>
        <strain evidence="6 7">215W447a</strain>
    </source>
</reference>
<organism evidence="6 7">
    <name type="scientific">Bifidobacterium breve</name>
    <dbReference type="NCBI Taxonomy" id="1685"/>
    <lineage>
        <taxon>Bacteria</taxon>
        <taxon>Bacillati</taxon>
        <taxon>Actinomycetota</taxon>
        <taxon>Actinomycetes</taxon>
        <taxon>Bifidobacteriales</taxon>
        <taxon>Bifidobacteriaceae</taxon>
        <taxon>Bifidobacterium</taxon>
    </lineage>
</organism>
<keyword evidence="1" id="KW-0813">Transport</keyword>
<keyword evidence="2" id="KW-0597">Phosphoprotein</keyword>
<keyword evidence="3" id="KW-0762">Sugar transport</keyword>
<dbReference type="Pfam" id="PF00359">
    <property type="entry name" value="PTS_EIIA_2"/>
    <property type="match status" value="1"/>
</dbReference>
<keyword evidence="5" id="KW-0598">Phosphotransferase system</keyword>
<evidence type="ECO:0000256" key="1">
    <source>
        <dbReference type="ARBA" id="ARBA00022448"/>
    </source>
</evidence>
<dbReference type="InterPro" id="IPR004715">
    <property type="entry name" value="PTS_IIA_fruc"/>
</dbReference>
<evidence type="ECO:0000256" key="5">
    <source>
        <dbReference type="ARBA" id="ARBA00022683"/>
    </source>
</evidence>
<name>A0A0L0LR73_BIFBR</name>
<dbReference type="CDD" id="cd00211">
    <property type="entry name" value="PTS_IIA_fru"/>
    <property type="match status" value="1"/>
</dbReference>
<dbReference type="SUPFAM" id="SSF55804">
    <property type="entry name" value="Phoshotransferase/anion transport protein"/>
    <property type="match status" value="1"/>
</dbReference>
<dbReference type="InterPro" id="IPR016152">
    <property type="entry name" value="PTrfase/Anion_transptr"/>
</dbReference>
<dbReference type="Gene3D" id="3.40.930.10">
    <property type="entry name" value="Mannitol-specific EII, Chain A"/>
    <property type="match status" value="1"/>
</dbReference>
<dbReference type="Proteomes" id="UP000232491">
    <property type="component" value="Chromosome"/>
</dbReference>
<dbReference type="PANTHER" id="PTHR47738:SF2">
    <property type="entry name" value="PTS SYSTEM FRUCTOSE-LIKE EIIA COMPONENT"/>
    <property type="match status" value="1"/>
</dbReference>
<evidence type="ECO:0000313" key="6">
    <source>
        <dbReference type="EMBL" id="AUE03717.1"/>
    </source>
</evidence>
<dbReference type="InterPro" id="IPR051541">
    <property type="entry name" value="PTS_SugarTrans_NitroReg"/>
</dbReference>
<protein>
    <submittedName>
        <fullName evidence="6">PTS system fructose-like IIA component</fullName>
    </submittedName>
</protein>
<dbReference type="GO" id="GO:0009401">
    <property type="term" value="P:phosphoenolpyruvate-dependent sugar phosphotransferase system"/>
    <property type="evidence" value="ECO:0007669"/>
    <property type="project" value="UniProtKB-KW"/>
</dbReference>
<accession>A0A0L0LR73</accession>
<evidence type="ECO:0000256" key="3">
    <source>
        <dbReference type="ARBA" id="ARBA00022597"/>
    </source>
</evidence>
<keyword evidence="4" id="KW-0808">Transferase</keyword>
<evidence type="ECO:0000313" key="7">
    <source>
        <dbReference type="Proteomes" id="UP000232491"/>
    </source>
</evidence>
<evidence type="ECO:0000256" key="2">
    <source>
        <dbReference type="ARBA" id="ARBA00022553"/>
    </source>
</evidence>
<proteinExistence type="predicted"/>
<dbReference type="EMBL" id="CP021558">
    <property type="protein sequence ID" value="AUE03717.1"/>
    <property type="molecule type" value="Genomic_DNA"/>
</dbReference>
<dbReference type="InterPro" id="IPR002178">
    <property type="entry name" value="PTS_EIIA_type-2_dom"/>
</dbReference>
<dbReference type="PANTHER" id="PTHR47738">
    <property type="entry name" value="PTS SYSTEM FRUCTOSE-LIKE EIIA COMPONENT-RELATED"/>
    <property type="match status" value="1"/>
</dbReference>
<dbReference type="PROSITE" id="PS00372">
    <property type="entry name" value="PTS_EIIA_TYPE_2_HIS"/>
    <property type="match status" value="1"/>
</dbReference>
<dbReference type="GO" id="GO:0016020">
    <property type="term" value="C:membrane"/>
    <property type="evidence" value="ECO:0007669"/>
    <property type="project" value="InterPro"/>
</dbReference>
<evidence type="ECO:0000256" key="4">
    <source>
        <dbReference type="ARBA" id="ARBA00022679"/>
    </source>
</evidence>
<dbReference type="RefSeq" id="WP_016462460.1">
    <property type="nucleotide sequence ID" value="NZ_BCXM01000027.1"/>
</dbReference>
<gene>
    <name evidence="6" type="ORF">BB215W447A_1713</name>
</gene>
<dbReference type="PROSITE" id="PS51094">
    <property type="entry name" value="PTS_EIIA_TYPE_2"/>
    <property type="match status" value="1"/>
</dbReference>